<dbReference type="Gene3D" id="3.10.180.10">
    <property type="entry name" value="2,3-Dihydroxybiphenyl 1,2-Dioxygenase, domain 1"/>
    <property type="match status" value="1"/>
</dbReference>
<dbReference type="Pfam" id="PF00903">
    <property type="entry name" value="Glyoxalase"/>
    <property type="match status" value="1"/>
</dbReference>
<protein>
    <recommendedName>
        <fullName evidence="1">VOC domain-containing protein</fullName>
    </recommendedName>
</protein>
<evidence type="ECO:0000259" key="1">
    <source>
        <dbReference type="PROSITE" id="PS51819"/>
    </source>
</evidence>
<evidence type="ECO:0000313" key="2">
    <source>
        <dbReference type="EMBL" id="SVA97966.1"/>
    </source>
</evidence>
<reference evidence="2" key="1">
    <citation type="submission" date="2018-05" db="EMBL/GenBank/DDBJ databases">
        <authorList>
            <person name="Lanie J.A."/>
            <person name="Ng W.-L."/>
            <person name="Kazmierczak K.M."/>
            <person name="Andrzejewski T.M."/>
            <person name="Davidsen T.M."/>
            <person name="Wayne K.J."/>
            <person name="Tettelin H."/>
            <person name="Glass J.I."/>
            <person name="Rusch D."/>
            <person name="Podicherti R."/>
            <person name="Tsui H.-C.T."/>
            <person name="Winkler M.E."/>
        </authorList>
    </citation>
    <scope>NUCLEOTIDE SEQUENCE</scope>
</reference>
<name>A0A382A8T3_9ZZZZ</name>
<dbReference type="InterPro" id="IPR029068">
    <property type="entry name" value="Glyas_Bleomycin-R_OHBP_Dase"/>
</dbReference>
<dbReference type="PROSITE" id="PS51819">
    <property type="entry name" value="VOC"/>
    <property type="match status" value="1"/>
</dbReference>
<accession>A0A382A8T3</accession>
<dbReference type="SUPFAM" id="SSF54593">
    <property type="entry name" value="Glyoxalase/Bleomycin resistance protein/Dihydroxybiphenyl dioxygenase"/>
    <property type="match status" value="1"/>
</dbReference>
<gene>
    <name evidence="2" type="ORF">METZ01_LOCUS150820</name>
</gene>
<proteinExistence type="predicted"/>
<dbReference type="PANTHER" id="PTHR43279:SF1">
    <property type="entry name" value="CATECHOL-2,3-DIOXYGENASE"/>
    <property type="match status" value="1"/>
</dbReference>
<dbReference type="InterPro" id="IPR037523">
    <property type="entry name" value="VOC_core"/>
</dbReference>
<feature type="non-terminal residue" evidence="2">
    <location>
        <position position="125"/>
    </location>
</feature>
<sequence>MGYTPNHLGHVNIYVRNAELSQKWYEDILGLHTYDFVPGRAAFMSANREESHEVALMQVGDDAPGVQPGGVGLNHMAWRVDSLDNLEEFYAHIKEKGVEFKVADHGISLGIYFRDPDGNGIEVYY</sequence>
<dbReference type="PANTHER" id="PTHR43279">
    <property type="entry name" value="CATECHOL-2,3-DIOXYGENASE"/>
    <property type="match status" value="1"/>
</dbReference>
<organism evidence="2">
    <name type="scientific">marine metagenome</name>
    <dbReference type="NCBI Taxonomy" id="408172"/>
    <lineage>
        <taxon>unclassified sequences</taxon>
        <taxon>metagenomes</taxon>
        <taxon>ecological metagenomes</taxon>
    </lineage>
</organism>
<dbReference type="AlphaFoldDB" id="A0A382A8T3"/>
<dbReference type="InterPro" id="IPR004360">
    <property type="entry name" value="Glyas_Fos-R_dOase_dom"/>
</dbReference>
<feature type="domain" description="VOC" evidence="1">
    <location>
        <begin position="7"/>
        <end position="125"/>
    </location>
</feature>
<dbReference type="EMBL" id="UINC01024411">
    <property type="protein sequence ID" value="SVA97966.1"/>
    <property type="molecule type" value="Genomic_DNA"/>
</dbReference>